<sequence length="154" mass="17781">MAMRFMLGGLLQRTNDCRKAFLSFRPRLRQLEVKYGLFEPARMWVTKNGQSQDFHDPEDLRLYINDLRPTSMDMTPQTFPTDMTQNPSDPMLPLISSDNRPPSGRGIHQRGRDQLKHPRPHDDRGKVLLAVVHHRQQAGRDKSRSPLKPSPTSI</sequence>
<feature type="compositionally biased region" description="Polar residues" evidence="1">
    <location>
        <begin position="72"/>
        <end position="88"/>
    </location>
</feature>
<keyword evidence="3" id="KW-1185">Reference proteome</keyword>
<dbReference type="InterPro" id="IPR042566">
    <property type="entry name" value="L1_C"/>
</dbReference>
<accession>A0AAV7QKN4</accession>
<evidence type="ECO:0000313" key="2">
    <source>
        <dbReference type="EMBL" id="KAJ1140640.1"/>
    </source>
</evidence>
<evidence type="ECO:0000313" key="3">
    <source>
        <dbReference type="Proteomes" id="UP001066276"/>
    </source>
</evidence>
<evidence type="ECO:0000256" key="1">
    <source>
        <dbReference type="SAM" id="MobiDB-lite"/>
    </source>
</evidence>
<proteinExistence type="predicted"/>
<protein>
    <submittedName>
        <fullName evidence="2">Uncharacterized protein</fullName>
    </submittedName>
</protein>
<name>A0AAV7QKN4_PLEWA</name>
<feature type="compositionally biased region" description="Basic and acidic residues" evidence="1">
    <location>
        <begin position="110"/>
        <end position="126"/>
    </location>
</feature>
<feature type="region of interest" description="Disordered" evidence="1">
    <location>
        <begin position="71"/>
        <end position="154"/>
    </location>
</feature>
<gene>
    <name evidence="2" type="ORF">NDU88_006989</name>
</gene>
<reference evidence="2" key="1">
    <citation type="journal article" date="2022" name="bioRxiv">
        <title>Sequencing and chromosome-scale assembly of the giantPleurodeles waltlgenome.</title>
        <authorList>
            <person name="Brown T."/>
            <person name="Elewa A."/>
            <person name="Iarovenko S."/>
            <person name="Subramanian E."/>
            <person name="Araus A.J."/>
            <person name="Petzold A."/>
            <person name="Susuki M."/>
            <person name="Suzuki K.-i.T."/>
            <person name="Hayashi T."/>
            <person name="Toyoda A."/>
            <person name="Oliveira C."/>
            <person name="Osipova E."/>
            <person name="Leigh N.D."/>
            <person name="Simon A."/>
            <person name="Yun M.H."/>
        </authorList>
    </citation>
    <scope>NUCLEOTIDE SEQUENCE</scope>
    <source>
        <strain evidence="2">20211129_DDA</strain>
        <tissue evidence="2">Liver</tissue>
    </source>
</reference>
<dbReference type="Proteomes" id="UP001066276">
    <property type="component" value="Chromosome 6"/>
</dbReference>
<dbReference type="Gene3D" id="3.30.250.20">
    <property type="entry name" value="L1 transposable element, C-terminal domain"/>
    <property type="match status" value="1"/>
</dbReference>
<dbReference type="EMBL" id="JANPWB010000010">
    <property type="protein sequence ID" value="KAJ1140640.1"/>
    <property type="molecule type" value="Genomic_DNA"/>
</dbReference>
<organism evidence="2 3">
    <name type="scientific">Pleurodeles waltl</name>
    <name type="common">Iberian ribbed newt</name>
    <dbReference type="NCBI Taxonomy" id="8319"/>
    <lineage>
        <taxon>Eukaryota</taxon>
        <taxon>Metazoa</taxon>
        <taxon>Chordata</taxon>
        <taxon>Craniata</taxon>
        <taxon>Vertebrata</taxon>
        <taxon>Euteleostomi</taxon>
        <taxon>Amphibia</taxon>
        <taxon>Batrachia</taxon>
        <taxon>Caudata</taxon>
        <taxon>Salamandroidea</taxon>
        <taxon>Salamandridae</taxon>
        <taxon>Pleurodelinae</taxon>
        <taxon>Pleurodeles</taxon>
    </lineage>
</organism>
<comment type="caution">
    <text evidence="2">The sequence shown here is derived from an EMBL/GenBank/DDBJ whole genome shotgun (WGS) entry which is preliminary data.</text>
</comment>
<dbReference type="AlphaFoldDB" id="A0AAV7QKN4"/>